<reference evidence="2 3" key="1">
    <citation type="journal article" date="2006" name="Antimicrob. Agents Chemother.">
        <title>Complete DNA sequence, comparative genomics, and prevalence of an IncHI2 plasmid occurring among extraintestinal pathogenic Escherichia coli isolates.</title>
        <authorList>
            <person name="Johnson T.J."/>
            <person name="Wannemeuhler Y.M."/>
            <person name="Scaccianoce J.A."/>
            <person name="Johnson S.J."/>
            <person name="Nolan L.K."/>
        </authorList>
    </citation>
    <scope>NUCLEOTIDE SEQUENCE [LARGE SCALE GENOMIC DNA]</scope>
    <source>
        <strain evidence="2">APEC O1</strain>
        <plasmid evidence="3">pAPEC-O1-R</plasmid>
    </source>
</reference>
<sequence>MLRRAAPLGGDVPQRQPDQLGGGLVAGEVAAGLDDLAQARMHALDCVGRVDHPAHVRREREERHHARPGTAPGGDHRREALAPVAGLERIQLGLCGLGGRGRVDRLDRRRQRLAVLPARIVQAVADQVHDAGLQRGRREHRFQRLREALQAVSHADQDVVDAARLEVVEHLHPELRALGVLDPQPEDVAGAVGQHAQRQIHRLVAHHAVLADLHPQRVEEHHRIHRFQRPRLPCGDLGHHLVGDLADELRRHLDAVHLGQVPLDLTHRHAAGVHRDDPIVEPGEATLVLGDQLRLERTRPVARHVDAQRTLVGQHRLAAAAVAVVAAPALGVGQVQAELRAQRPLDHGLLQLLEHGFDPGRVHRTRDQLLEKFLRQINGRRDHRRLLLAWHTCSLAASWYASHTKFLTPSEAAAQAPLWAQIGHRSGVHAWVFDIAGPRSGSVRSHFSPKPGTGPSAALRGRGRIGSDSGLAAGCVAGTSSRGRRRRARCGPVVRLLQRAVFLEVGEDGANGLGVFDAGDDPHRAAAVGTGGDVDGKDPLEPLRPAHRTALLLGAARLVVGACVNRHRIARRPPAAPRGRQLRTQVCIRGEYAVEAGEMRARWRDQCRQLGDEVHRIPFDMRGPISPRRLELIPHPTLR</sequence>
<evidence type="ECO:0000313" key="3">
    <source>
        <dbReference type="Proteomes" id="UP000008216"/>
    </source>
</evidence>
<name>A0A0H2XKA9_ECOK1</name>
<organism evidence="2 3">
    <name type="scientific">Escherichia coli O1:K1 / APEC</name>
    <dbReference type="NCBI Taxonomy" id="405955"/>
    <lineage>
        <taxon>Bacteria</taxon>
        <taxon>Pseudomonadati</taxon>
        <taxon>Pseudomonadota</taxon>
        <taxon>Gammaproteobacteria</taxon>
        <taxon>Enterobacterales</taxon>
        <taxon>Enterobacteriaceae</taxon>
        <taxon>Escherichia</taxon>
    </lineage>
</organism>
<evidence type="ECO:0000313" key="2">
    <source>
        <dbReference type="EMBL" id="ABF67775.1"/>
    </source>
</evidence>
<dbReference type="Proteomes" id="UP000008216">
    <property type="component" value="Plasmid pAPEC-O1-R"/>
</dbReference>
<gene>
    <name evidence="2" type="ORF">APECO1_O1R93</name>
</gene>
<dbReference type="EMBL" id="DQ517526">
    <property type="protein sequence ID" value="ABF67775.1"/>
    <property type="molecule type" value="Genomic_DNA"/>
</dbReference>
<dbReference type="KEGG" id="ecv:APECO1_O1R93"/>
<proteinExistence type="predicted"/>
<keyword evidence="2" id="KW-0614">Plasmid</keyword>
<feature type="region of interest" description="Disordered" evidence="1">
    <location>
        <begin position="1"/>
        <end position="20"/>
    </location>
</feature>
<feature type="compositionally biased region" description="Basic and acidic residues" evidence="1">
    <location>
        <begin position="55"/>
        <end position="64"/>
    </location>
</feature>
<accession>A0A0H2XKA9</accession>
<protein>
    <submittedName>
        <fullName evidence="2">Uncharacterized protein</fullName>
    </submittedName>
</protein>
<dbReference type="HOGENOM" id="CLU_428107_0_0_6"/>
<evidence type="ECO:0000256" key="1">
    <source>
        <dbReference type="SAM" id="MobiDB-lite"/>
    </source>
</evidence>
<keyword evidence="3" id="KW-1185">Reference proteome</keyword>
<dbReference type="AlphaFoldDB" id="A0A0H2XKA9"/>
<feature type="region of interest" description="Disordered" evidence="1">
    <location>
        <begin position="55"/>
        <end position="77"/>
    </location>
</feature>
<feature type="region of interest" description="Disordered" evidence="1">
    <location>
        <begin position="442"/>
        <end position="465"/>
    </location>
</feature>
<geneLocation type="plasmid" evidence="2 3">
    <name>pAPEC-O1-R</name>
</geneLocation>